<sequence length="110" mass="12710">MEEMTIKFYWVVIAGLSSLTIGVLSFIIRNAISKNATKETVEAKTDLLEKDIKHLTKELEGAENKFAILHKRVSDLRDSSKEIYVSKELFHQTIKQLNEKLDTILKFVER</sequence>
<name>A0AAE3MHX6_9BACT</name>
<evidence type="ECO:0000313" key="3">
    <source>
        <dbReference type="EMBL" id="MCW3807407.1"/>
    </source>
</evidence>
<organism evidence="3 4">
    <name type="scientific">Plebeiibacterium marinum</name>
    <dbReference type="NCBI Taxonomy" id="2992111"/>
    <lineage>
        <taxon>Bacteria</taxon>
        <taxon>Pseudomonadati</taxon>
        <taxon>Bacteroidota</taxon>
        <taxon>Bacteroidia</taxon>
        <taxon>Marinilabiliales</taxon>
        <taxon>Marinilabiliaceae</taxon>
        <taxon>Plebeiibacterium</taxon>
    </lineage>
</organism>
<evidence type="ECO:0000256" key="1">
    <source>
        <dbReference type="SAM" id="Coils"/>
    </source>
</evidence>
<evidence type="ECO:0000313" key="4">
    <source>
        <dbReference type="Proteomes" id="UP001207408"/>
    </source>
</evidence>
<keyword evidence="1" id="KW-0175">Coiled coil</keyword>
<feature type="transmembrane region" description="Helical" evidence="2">
    <location>
        <begin position="6"/>
        <end position="28"/>
    </location>
</feature>
<reference evidence="3" key="1">
    <citation type="submission" date="2022-10" db="EMBL/GenBank/DDBJ databases">
        <authorList>
            <person name="Yu W.X."/>
        </authorList>
    </citation>
    <scope>NUCLEOTIDE SEQUENCE</scope>
    <source>
        <strain evidence="3">D04</strain>
    </source>
</reference>
<dbReference type="Proteomes" id="UP001207408">
    <property type="component" value="Unassembled WGS sequence"/>
</dbReference>
<accession>A0AAE3MHX6</accession>
<feature type="coiled-coil region" evidence="1">
    <location>
        <begin position="38"/>
        <end position="72"/>
    </location>
</feature>
<dbReference type="EMBL" id="JAPDPI010000046">
    <property type="protein sequence ID" value="MCW3807407.1"/>
    <property type="molecule type" value="Genomic_DNA"/>
</dbReference>
<gene>
    <name evidence="3" type="ORF">OM074_17380</name>
</gene>
<keyword evidence="2" id="KW-0812">Transmembrane</keyword>
<keyword evidence="2" id="KW-0472">Membrane</keyword>
<dbReference type="AlphaFoldDB" id="A0AAE3MHX6"/>
<proteinExistence type="predicted"/>
<protein>
    <submittedName>
        <fullName evidence="3">Uncharacterized protein</fullName>
    </submittedName>
</protein>
<dbReference type="RefSeq" id="WP_301201796.1">
    <property type="nucleotide sequence ID" value="NZ_JAPDPI010000046.1"/>
</dbReference>
<keyword evidence="4" id="KW-1185">Reference proteome</keyword>
<evidence type="ECO:0000256" key="2">
    <source>
        <dbReference type="SAM" id="Phobius"/>
    </source>
</evidence>
<comment type="caution">
    <text evidence="3">The sequence shown here is derived from an EMBL/GenBank/DDBJ whole genome shotgun (WGS) entry which is preliminary data.</text>
</comment>
<keyword evidence="2" id="KW-1133">Transmembrane helix</keyword>